<proteinExistence type="predicted"/>
<dbReference type="EMBL" id="MCOG01000062">
    <property type="protein sequence ID" value="ORY60349.1"/>
    <property type="molecule type" value="Genomic_DNA"/>
</dbReference>
<dbReference type="OrthoDB" id="2150542at2759"/>
<dbReference type="Gene3D" id="1.25.40.20">
    <property type="entry name" value="Ankyrin repeat-containing domain"/>
    <property type="match status" value="1"/>
</dbReference>
<name>A0A1Y2DMH3_9FUNG</name>
<dbReference type="InterPro" id="IPR036770">
    <property type="entry name" value="Ankyrin_rpt-contain_sf"/>
</dbReference>
<feature type="compositionally biased region" description="Acidic residues" evidence="2">
    <location>
        <begin position="297"/>
        <end position="308"/>
    </location>
</feature>
<feature type="non-terminal residue" evidence="3">
    <location>
        <position position="1"/>
    </location>
</feature>
<evidence type="ECO:0000256" key="2">
    <source>
        <dbReference type="SAM" id="MobiDB-lite"/>
    </source>
</evidence>
<evidence type="ECO:0000256" key="1">
    <source>
        <dbReference type="PROSITE-ProRule" id="PRU00023"/>
    </source>
</evidence>
<dbReference type="Proteomes" id="UP000193920">
    <property type="component" value="Unassembled WGS sequence"/>
</dbReference>
<dbReference type="PROSITE" id="PS50297">
    <property type="entry name" value="ANK_REP_REGION"/>
    <property type="match status" value="1"/>
</dbReference>
<dbReference type="PROSITE" id="PS50088">
    <property type="entry name" value="ANK_REPEAT"/>
    <property type="match status" value="1"/>
</dbReference>
<protein>
    <submittedName>
        <fullName evidence="3">Uncharacterized protein</fullName>
    </submittedName>
</protein>
<keyword evidence="4" id="KW-1185">Reference proteome</keyword>
<feature type="repeat" description="ANK" evidence="1">
    <location>
        <begin position="123"/>
        <end position="155"/>
    </location>
</feature>
<organism evidence="3 4">
    <name type="scientific">Neocallimastix californiae</name>
    <dbReference type="NCBI Taxonomy" id="1754190"/>
    <lineage>
        <taxon>Eukaryota</taxon>
        <taxon>Fungi</taxon>
        <taxon>Fungi incertae sedis</taxon>
        <taxon>Chytridiomycota</taxon>
        <taxon>Chytridiomycota incertae sedis</taxon>
        <taxon>Neocallimastigomycetes</taxon>
        <taxon>Neocallimastigales</taxon>
        <taxon>Neocallimastigaceae</taxon>
        <taxon>Neocallimastix</taxon>
    </lineage>
</organism>
<dbReference type="InterPro" id="IPR002110">
    <property type="entry name" value="Ankyrin_rpt"/>
</dbReference>
<dbReference type="SUPFAM" id="SSF48403">
    <property type="entry name" value="Ankyrin repeat"/>
    <property type="match status" value="1"/>
</dbReference>
<dbReference type="SMART" id="SM00248">
    <property type="entry name" value="ANK"/>
    <property type="match status" value="2"/>
</dbReference>
<evidence type="ECO:0000313" key="3">
    <source>
        <dbReference type="EMBL" id="ORY60349.1"/>
    </source>
</evidence>
<reference evidence="3 4" key="1">
    <citation type="submission" date="2016-08" db="EMBL/GenBank/DDBJ databases">
        <title>A Parts List for Fungal Cellulosomes Revealed by Comparative Genomics.</title>
        <authorList>
            <consortium name="DOE Joint Genome Institute"/>
            <person name="Haitjema C.H."/>
            <person name="Gilmore S.P."/>
            <person name="Henske J.K."/>
            <person name="Solomon K.V."/>
            <person name="De Groot R."/>
            <person name="Kuo A."/>
            <person name="Mondo S.J."/>
            <person name="Salamov A.A."/>
            <person name="Labutti K."/>
            <person name="Zhao Z."/>
            <person name="Chiniquy J."/>
            <person name="Barry K."/>
            <person name="Brewer H.M."/>
            <person name="Purvine S.O."/>
            <person name="Wright A.T."/>
            <person name="Boxma B."/>
            <person name="Van Alen T."/>
            <person name="Hackstein J.H."/>
            <person name="Baker S.E."/>
            <person name="Grigoriev I.V."/>
            <person name="O'Malley M.A."/>
        </authorList>
    </citation>
    <scope>NUCLEOTIDE SEQUENCE [LARGE SCALE GENOMIC DNA]</scope>
    <source>
        <strain evidence="3 4">G1</strain>
    </source>
</reference>
<feature type="region of interest" description="Disordered" evidence="2">
    <location>
        <begin position="291"/>
        <end position="317"/>
    </location>
</feature>
<dbReference type="AlphaFoldDB" id="A0A1Y2DMH3"/>
<sequence>KEYFKKNNISLNKFYEIIKKNKKVIKKIIKSKSSPDVSLFFMKFVGEKRKNIIDIIKKNDPKILNFYIMENNIKLKEYNTRDFDILLSSIDNNVSLEMINFIIEECQYQNFNYTICNPKINVLKRTPLFSAIFSNNYHIADLLIKHNADINYSDGDILYYLFYLDLLEIKNLKYLLNSGINTELIITFISFLIKNYPYTDQPITEFINTIFTHYIYSNEFVLKFLLSYKNKEALTTKEIQEKIDKVTTLIIKDKFYEEAVYYEFNEALEILLKNDPRNKTEILIKIEKYKSQGSYHDDEEEDEDEENNENNVEINNN</sequence>
<keyword evidence="1" id="KW-0040">ANK repeat</keyword>
<comment type="caution">
    <text evidence="3">The sequence shown here is derived from an EMBL/GenBank/DDBJ whole genome shotgun (WGS) entry which is preliminary data.</text>
</comment>
<gene>
    <name evidence="3" type="ORF">LY90DRAFT_643373</name>
</gene>
<accession>A0A1Y2DMH3</accession>
<evidence type="ECO:0000313" key="4">
    <source>
        <dbReference type="Proteomes" id="UP000193920"/>
    </source>
</evidence>
<dbReference type="Pfam" id="PF12796">
    <property type="entry name" value="Ank_2"/>
    <property type="match status" value="1"/>
</dbReference>